<dbReference type="CDD" id="cd05233">
    <property type="entry name" value="SDR_c"/>
    <property type="match status" value="1"/>
</dbReference>
<evidence type="ECO:0000313" key="5">
    <source>
        <dbReference type="Proteomes" id="UP000249248"/>
    </source>
</evidence>
<sequence>MENTLLITGASSGIGREFAHIHAENGGDIVIVARREELLLTLKSELEEKEVKVKVIVKDLTEPDAVKSIYEELKAEGIQIDFLINNAGFGLRGNFVELPWEQQHQMMQLNMIALSEMTYLFVNDFVKRNKGKILNVSSTASLMPGPLQAVYFASKAYVAFLNNALAEELRNTKITVTNLMPGATESEFAKTSGMDKTALFRKTSTARSVAEAGYEGMLKGKLDVIAGVSFSQKILFKMIPLLPKKMLLKQIRKMQEV</sequence>
<evidence type="ECO:0000256" key="3">
    <source>
        <dbReference type="RuleBase" id="RU000363"/>
    </source>
</evidence>
<accession>A0A2W1NG97</accession>
<name>A0A2W1NG97_9FLAO</name>
<evidence type="ECO:0000256" key="1">
    <source>
        <dbReference type="ARBA" id="ARBA00006484"/>
    </source>
</evidence>
<organism evidence="4 5">
    <name type="scientific">Putridiphycobacter roseus</name>
    <dbReference type="NCBI Taxonomy" id="2219161"/>
    <lineage>
        <taxon>Bacteria</taxon>
        <taxon>Pseudomonadati</taxon>
        <taxon>Bacteroidota</taxon>
        <taxon>Flavobacteriia</taxon>
        <taxon>Flavobacteriales</taxon>
        <taxon>Crocinitomicaceae</taxon>
        <taxon>Putridiphycobacter</taxon>
    </lineage>
</organism>
<dbReference type="AlphaFoldDB" id="A0A2W1NG97"/>
<reference evidence="4 5" key="1">
    <citation type="submission" date="2018-06" db="EMBL/GenBank/DDBJ databases">
        <title>The draft genome sequence of Crocinitomix sp. SM1701.</title>
        <authorList>
            <person name="Zhang X."/>
        </authorList>
    </citation>
    <scope>NUCLEOTIDE SEQUENCE [LARGE SCALE GENOMIC DNA]</scope>
    <source>
        <strain evidence="4 5">SM1701</strain>
    </source>
</reference>
<protein>
    <submittedName>
        <fullName evidence="4">Short-chain dehydrogenase</fullName>
    </submittedName>
</protein>
<dbReference type="Gene3D" id="3.40.50.720">
    <property type="entry name" value="NAD(P)-binding Rossmann-like Domain"/>
    <property type="match status" value="1"/>
</dbReference>
<gene>
    <name evidence="4" type="ORF">DNU06_05770</name>
</gene>
<dbReference type="EMBL" id="QKSB01000002">
    <property type="protein sequence ID" value="PZE18123.1"/>
    <property type="molecule type" value="Genomic_DNA"/>
</dbReference>
<dbReference type="InterPro" id="IPR036291">
    <property type="entry name" value="NAD(P)-bd_dom_sf"/>
</dbReference>
<comment type="similarity">
    <text evidence="1 3">Belongs to the short-chain dehydrogenases/reductases (SDR) family.</text>
</comment>
<dbReference type="SUPFAM" id="SSF51735">
    <property type="entry name" value="NAD(P)-binding Rossmann-fold domains"/>
    <property type="match status" value="1"/>
</dbReference>
<keyword evidence="5" id="KW-1185">Reference proteome</keyword>
<comment type="caution">
    <text evidence="4">The sequence shown here is derived from an EMBL/GenBank/DDBJ whole genome shotgun (WGS) entry which is preliminary data.</text>
</comment>
<dbReference type="InterPro" id="IPR002347">
    <property type="entry name" value="SDR_fam"/>
</dbReference>
<dbReference type="OrthoDB" id="9808814at2"/>
<dbReference type="PRINTS" id="PR00081">
    <property type="entry name" value="GDHRDH"/>
</dbReference>
<dbReference type="PANTHER" id="PTHR42901:SF1">
    <property type="entry name" value="ALCOHOL DEHYDROGENASE"/>
    <property type="match status" value="1"/>
</dbReference>
<dbReference type="PRINTS" id="PR00080">
    <property type="entry name" value="SDRFAMILY"/>
</dbReference>
<dbReference type="PANTHER" id="PTHR42901">
    <property type="entry name" value="ALCOHOL DEHYDROGENASE"/>
    <property type="match status" value="1"/>
</dbReference>
<evidence type="ECO:0000313" key="4">
    <source>
        <dbReference type="EMBL" id="PZE18123.1"/>
    </source>
</evidence>
<evidence type="ECO:0000256" key="2">
    <source>
        <dbReference type="ARBA" id="ARBA00023002"/>
    </source>
</evidence>
<dbReference type="Proteomes" id="UP000249248">
    <property type="component" value="Unassembled WGS sequence"/>
</dbReference>
<dbReference type="PIRSF" id="PIRSF000126">
    <property type="entry name" value="11-beta-HSD1"/>
    <property type="match status" value="1"/>
</dbReference>
<dbReference type="GO" id="GO:0016491">
    <property type="term" value="F:oxidoreductase activity"/>
    <property type="evidence" value="ECO:0007669"/>
    <property type="project" value="UniProtKB-KW"/>
</dbReference>
<proteinExistence type="inferred from homology"/>
<keyword evidence="2" id="KW-0560">Oxidoreductase</keyword>
<dbReference type="RefSeq" id="WP_111062276.1">
    <property type="nucleotide sequence ID" value="NZ_JBHUCU010000002.1"/>
</dbReference>
<dbReference type="Pfam" id="PF00106">
    <property type="entry name" value="adh_short"/>
    <property type="match status" value="1"/>
</dbReference>